<evidence type="ECO:0000256" key="8">
    <source>
        <dbReference type="RuleBase" id="RU366003"/>
    </source>
</evidence>
<keyword evidence="5 8" id="KW-0378">Hydrolase</keyword>
<proteinExistence type="inferred from homology"/>
<evidence type="ECO:0000256" key="5">
    <source>
        <dbReference type="ARBA" id="ARBA00022801"/>
    </source>
</evidence>
<keyword evidence="4 8" id="KW-0028">Amino-acid biosynthesis</keyword>
<feature type="domain" description="PHP" evidence="9">
    <location>
        <begin position="3"/>
        <end position="212"/>
    </location>
</feature>
<evidence type="ECO:0000259" key="9">
    <source>
        <dbReference type="Pfam" id="PF02811"/>
    </source>
</evidence>
<dbReference type="GeneID" id="78008836"/>
<dbReference type="EMBL" id="WMFA01000011">
    <property type="protein sequence ID" value="MYL72652.1"/>
    <property type="molecule type" value="Genomic_DNA"/>
</dbReference>
<evidence type="ECO:0000256" key="6">
    <source>
        <dbReference type="ARBA" id="ARBA00023102"/>
    </source>
</evidence>
<dbReference type="PANTHER" id="PTHR21039">
    <property type="entry name" value="HISTIDINOL PHOSPHATASE-RELATED"/>
    <property type="match status" value="1"/>
</dbReference>
<dbReference type="SUPFAM" id="SSF89550">
    <property type="entry name" value="PHP domain-like"/>
    <property type="match status" value="1"/>
</dbReference>
<gene>
    <name evidence="10" type="primary">hisJ</name>
    <name evidence="10" type="ORF">GLW00_17615</name>
</gene>
<evidence type="ECO:0000256" key="4">
    <source>
        <dbReference type="ARBA" id="ARBA00022605"/>
    </source>
</evidence>
<name>A0A845FDR9_9BACI</name>
<dbReference type="EC" id="3.1.3.15" evidence="3 8"/>
<dbReference type="OrthoDB" id="9775255at2"/>
<organism evidence="10 11">
    <name type="scientific">Halobacillus litoralis</name>
    <dbReference type="NCBI Taxonomy" id="45668"/>
    <lineage>
        <taxon>Bacteria</taxon>
        <taxon>Bacillati</taxon>
        <taxon>Bacillota</taxon>
        <taxon>Bacilli</taxon>
        <taxon>Bacillales</taxon>
        <taxon>Bacillaceae</taxon>
        <taxon>Halobacillus</taxon>
    </lineage>
</organism>
<comment type="pathway">
    <text evidence="1 8">Amino-acid biosynthesis; L-histidine biosynthesis; L-histidine from 5-phospho-alpha-D-ribose 1-diphosphate: step 8/9.</text>
</comment>
<dbReference type="GO" id="GO:0004401">
    <property type="term" value="F:histidinol-phosphatase activity"/>
    <property type="evidence" value="ECO:0007669"/>
    <property type="project" value="UniProtKB-UniRule"/>
</dbReference>
<keyword evidence="6 8" id="KW-0368">Histidine biosynthesis</keyword>
<dbReference type="GO" id="GO:0005737">
    <property type="term" value="C:cytoplasm"/>
    <property type="evidence" value="ECO:0007669"/>
    <property type="project" value="TreeGrafter"/>
</dbReference>
<comment type="catalytic activity">
    <reaction evidence="7 8">
        <text>L-histidinol phosphate + H2O = L-histidinol + phosphate</text>
        <dbReference type="Rhea" id="RHEA:14465"/>
        <dbReference type="ChEBI" id="CHEBI:15377"/>
        <dbReference type="ChEBI" id="CHEBI:43474"/>
        <dbReference type="ChEBI" id="CHEBI:57699"/>
        <dbReference type="ChEBI" id="CHEBI:57980"/>
        <dbReference type="EC" id="3.1.3.15"/>
    </reaction>
</comment>
<protein>
    <recommendedName>
        <fullName evidence="3 8">Histidinol-phosphatase</fullName>
        <shortName evidence="8">HolPase</shortName>
        <ecNumber evidence="3 8">3.1.3.15</ecNumber>
    </recommendedName>
</protein>
<dbReference type="CDD" id="cd12110">
    <property type="entry name" value="PHP_HisPPase_Hisj_like"/>
    <property type="match status" value="1"/>
</dbReference>
<dbReference type="GO" id="GO:0000105">
    <property type="term" value="P:L-histidine biosynthetic process"/>
    <property type="evidence" value="ECO:0007669"/>
    <property type="project" value="UniProtKB-UniRule"/>
</dbReference>
<dbReference type="InterPro" id="IPR016195">
    <property type="entry name" value="Pol/histidinol_Pase-like"/>
</dbReference>
<dbReference type="Pfam" id="PF02811">
    <property type="entry name" value="PHP"/>
    <property type="match status" value="1"/>
</dbReference>
<evidence type="ECO:0000256" key="2">
    <source>
        <dbReference type="ARBA" id="ARBA00009152"/>
    </source>
</evidence>
<dbReference type="InterPro" id="IPR004013">
    <property type="entry name" value="PHP_dom"/>
</dbReference>
<sequence length="267" mass="30274">MIDGHIHTPYCPHGSSDTLKSYIEQAIKCGYHSMTFTEHAPLPSTFEDPVPEKDSGMSLNQVEEYLKEIDQLKAAYKKDIHIKKGFEVDYIEGYEKEVESFLHTYGPSLDDSILSVHFLQGQSRWYCIDYSPDTYREALHDFGGVDQLYEAYYKTLTRSVLSDLGEYKPSRIGHMTLVKKFQELYPAPANWEELAHSFLKLVKDRGYTLDYNGAGVVKEHCKETYPPLKMARKASSMGIPLIYGSDAHTSSGLGQGYSSVDSQILKL</sequence>
<accession>A0A845FDR9</accession>
<dbReference type="Gene3D" id="3.20.20.140">
    <property type="entry name" value="Metal-dependent hydrolases"/>
    <property type="match status" value="1"/>
</dbReference>
<dbReference type="AlphaFoldDB" id="A0A845FDR9"/>
<reference evidence="10 11" key="1">
    <citation type="submission" date="2019-11" db="EMBL/GenBank/DDBJ databases">
        <title>Genome sequences of 17 halophilic strains isolated from different environments.</title>
        <authorList>
            <person name="Furrow R.E."/>
        </authorList>
    </citation>
    <scope>NUCLEOTIDE SEQUENCE [LARGE SCALE GENOMIC DNA]</scope>
    <source>
        <strain evidence="10 11">SL-4</strain>
    </source>
</reference>
<evidence type="ECO:0000313" key="10">
    <source>
        <dbReference type="EMBL" id="MYL72652.1"/>
    </source>
</evidence>
<dbReference type="UniPathway" id="UPA00031">
    <property type="reaction ID" value="UER00013"/>
</dbReference>
<dbReference type="PANTHER" id="PTHR21039:SF0">
    <property type="entry name" value="HISTIDINOL-PHOSPHATASE"/>
    <property type="match status" value="1"/>
</dbReference>
<dbReference type="Proteomes" id="UP000450457">
    <property type="component" value="Unassembled WGS sequence"/>
</dbReference>
<dbReference type="Pfam" id="PF13263">
    <property type="entry name" value="PHP_C"/>
    <property type="match status" value="1"/>
</dbReference>
<evidence type="ECO:0000313" key="11">
    <source>
        <dbReference type="Proteomes" id="UP000450457"/>
    </source>
</evidence>
<comment type="caution">
    <text evidence="10">The sequence shown here is derived from an EMBL/GenBank/DDBJ whole genome shotgun (WGS) entry which is preliminary data.</text>
</comment>
<dbReference type="NCBIfam" id="NF005996">
    <property type="entry name" value="PRK08123.1"/>
    <property type="match status" value="1"/>
</dbReference>
<evidence type="ECO:0000256" key="3">
    <source>
        <dbReference type="ARBA" id="ARBA00013085"/>
    </source>
</evidence>
<evidence type="ECO:0000256" key="7">
    <source>
        <dbReference type="ARBA" id="ARBA00049158"/>
    </source>
</evidence>
<dbReference type="InterPro" id="IPR010140">
    <property type="entry name" value="Histidinol_P_phosphatase_HisJ"/>
</dbReference>
<comment type="similarity">
    <text evidence="2 8">Belongs to the PHP hydrolase family. HisK subfamily.</text>
</comment>
<dbReference type="RefSeq" id="WP_160916276.1">
    <property type="nucleotide sequence ID" value="NZ_WMFA01000011.1"/>
</dbReference>
<dbReference type="NCBIfam" id="TIGR01856">
    <property type="entry name" value="hisJ_fam"/>
    <property type="match status" value="1"/>
</dbReference>
<evidence type="ECO:0000256" key="1">
    <source>
        <dbReference type="ARBA" id="ARBA00004970"/>
    </source>
</evidence>